<protein>
    <recommendedName>
        <fullName evidence="3">Beta-lactamase-related domain-containing protein</fullName>
    </recommendedName>
</protein>
<dbReference type="AlphaFoldDB" id="A0AAJ0HL60"/>
<comment type="caution">
    <text evidence="1">The sequence shown here is derived from an EMBL/GenBank/DDBJ whole genome shotgun (WGS) entry which is preliminary data.</text>
</comment>
<dbReference type="Gene3D" id="3.40.710.10">
    <property type="entry name" value="DD-peptidase/beta-lactamase superfamily"/>
    <property type="match status" value="1"/>
</dbReference>
<name>A0AAJ0HL60_9PEZI</name>
<dbReference type="EMBL" id="JAUIQD010000003">
    <property type="protein sequence ID" value="KAK3356581.1"/>
    <property type="molecule type" value="Genomic_DNA"/>
</dbReference>
<reference evidence="1" key="2">
    <citation type="submission" date="2023-06" db="EMBL/GenBank/DDBJ databases">
        <authorList>
            <consortium name="Lawrence Berkeley National Laboratory"/>
            <person name="Haridas S."/>
            <person name="Hensen N."/>
            <person name="Bonometti L."/>
            <person name="Westerberg I."/>
            <person name="Brannstrom I.O."/>
            <person name="Guillou S."/>
            <person name="Cros-Aarteil S."/>
            <person name="Calhoun S."/>
            <person name="Kuo A."/>
            <person name="Mondo S."/>
            <person name="Pangilinan J."/>
            <person name="Riley R."/>
            <person name="Labutti K."/>
            <person name="Andreopoulos B."/>
            <person name="Lipzen A."/>
            <person name="Chen C."/>
            <person name="Yanf M."/>
            <person name="Daum C."/>
            <person name="Ng V."/>
            <person name="Clum A."/>
            <person name="Steindorff A."/>
            <person name="Ohm R."/>
            <person name="Martin F."/>
            <person name="Silar P."/>
            <person name="Natvig D."/>
            <person name="Lalanne C."/>
            <person name="Gautier V."/>
            <person name="Ament-Velasquez S.L."/>
            <person name="Kruys A."/>
            <person name="Hutchinson M.I."/>
            <person name="Powell A.J."/>
            <person name="Barry K."/>
            <person name="Miller A.N."/>
            <person name="Grigoriev I.V."/>
            <person name="Debuchy R."/>
            <person name="Gladieux P."/>
            <person name="Thoren M.H."/>
            <person name="Johannesson H."/>
        </authorList>
    </citation>
    <scope>NUCLEOTIDE SEQUENCE</scope>
    <source>
        <strain evidence="1">CBS 955.72</strain>
    </source>
</reference>
<evidence type="ECO:0000313" key="2">
    <source>
        <dbReference type="Proteomes" id="UP001275084"/>
    </source>
</evidence>
<evidence type="ECO:0000313" key="1">
    <source>
        <dbReference type="EMBL" id="KAK3356581.1"/>
    </source>
</evidence>
<dbReference type="SUPFAM" id="SSF56601">
    <property type="entry name" value="beta-lactamase/transpeptidase-like"/>
    <property type="match status" value="1"/>
</dbReference>
<organism evidence="1 2">
    <name type="scientific">Lasiosphaeria hispida</name>
    <dbReference type="NCBI Taxonomy" id="260671"/>
    <lineage>
        <taxon>Eukaryota</taxon>
        <taxon>Fungi</taxon>
        <taxon>Dikarya</taxon>
        <taxon>Ascomycota</taxon>
        <taxon>Pezizomycotina</taxon>
        <taxon>Sordariomycetes</taxon>
        <taxon>Sordariomycetidae</taxon>
        <taxon>Sordariales</taxon>
        <taxon>Lasiosphaeriaceae</taxon>
        <taxon>Lasiosphaeria</taxon>
    </lineage>
</organism>
<evidence type="ECO:0008006" key="3">
    <source>
        <dbReference type="Google" id="ProtNLM"/>
    </source>
</evidence>
<dbReference type="InterPro" id="IPR012338">
    <property type="entry name" value="Beta-lactam/transpept-like"/>
</dbReference>
<keyword evidence="2" id="KW-1185">Reference proteome</keyword>
<sequence length="113" mass="12237">MSIGVMHQGQVIYTDNLGARQESGVPDAWVSTSETVYNIGSISKSFAVAAIGRLFGGHGCVGWYTPVDEILESFRPADPRLRGLVAINGDFEFLPPREELLPTVGQLETIAPF</sequence>
<proteinExistence type="predicted"/>
<gene>
    <name evidence="1" type="ORF">B0T25DRAFT_578815</name>
</gene>
<dbReference type="Proteomes" id="UP001275084">
    <property type="component" value="Unassembled WGS sequence"/>
</dbReference>
<reference evidence="1" key="1">
    <citation type="journal article" date="2023" name="Mol. Phylogenet. Evol.">
        <title>Genome-scale phylogeny and comparative genomics of the fungal order Sordariales.</title>
        <authorList>
            <person name="Hensen N."/>
            <person name="Bonometti L."/>
            <person name="Westerberg I."/>
            <person name="Brannstrom I.O."/>
            <person name="Guillou S."/>
            <person name="Cros-Aarteil S."/>
            <person name="Calhoun S."/>
            <person name="Haridas S."/>
            <person name="Kuo A."/>
            <person name="Mondo S."/>
            <person name="Pangilinan J."/>
            <person name="Riley R."/>
            <person name="LaButti K."/>
            <person name="Andreopoulos B."/>
            <person name="Lipzen A."/>
            <person name="Chen C."/>
            <person name="Yan M."/>
            <person name="Daum C."/>
            <person name="Ng V."/>
            <person name="Clum A."/>
            <person name="Steindorff A."/>
            <person name="Ohm R.A."/>
            <person name="Martin F."/>
            <person name="Silar P."/>
            <person name="Natvig D.O."/>
            <person name="Lalanne C."/>
            <person name="Gautier V."/>
            <person name="Ament-Velasquez S.L."/>
            <person name="Kruys A."/>
            <person name="Hutchinson M.I."/>
            <person name="Powell A.J."/>
            <person name="Barry K."/>
            <person name="Miller A.N."/>
            <person name="Grigoriev I.V."/>
            <person name="Debuchy R."/>
            <person name="Gladieux P."/>
            <person name="Hiltunen Thoren M."/>
            <person name="Johannesson H."/>
        </authorList>
    </citation>
    <scope>NUCLEOTIDE SEQUENCE</scope>
    <source>
        <strain evidence="1">CBS 955.72</strain>
    </source>
</reference>
<accession>A0AAJ0HL60</accession>